<organism evidence="8">
    <name type="scientific">Collimonas fungivorans</name>
    <dbReference type="NCBI Taxonomy" id="158899"/>
    <lineage>
        <taxon>Bacteria</taxon>
        <taxon>Pseudomonadati</taxon>
        <taxon>Pseudomonadota</taxon>
        <taxon>Betaproteobacteria</taxon>
        <taxon>Burkholderiales</taxon>
        <taxon>Oxalobacteraceae</taxon>
        <taxon>Collimonas</taxon>
    </lineage>
</organism>
<dbReference type="NCBIfam" id="TIGR01720">
    <property type="entry name" value="NRPS-para261"/>
    <property type="match status" value="1"/>
</dbReference>
<dbReference type="Gene3D" id="1.10.1200.10">
    <property type="entry name" value="ACP-like"/>
    <property type="match status" value="1"/>
</dbReference>
<dbReference type="Pfam" id="PF13193">
    <property type="entry name" value="AMP-binding_C"/>
    <property type="match status" value="1"/>
</dbReference>
<keyword evidence="3" id="KW-0596">Phosphopantetheine</keyword>
<dbReference type="PROSITE" id="PS00455">
    <property type="entry name" value="AMP_BINDING"/>
    <property type="match status" value="2"/>
</dbReference>
<dbReference type="Gene3D" id="3.40.50.980">
    <property type="match status" value="4"/>
</dbReference>
<dbReference type="PATRIC" id="fig|158899.10.peg.517"/>
<dbReference type="CDD" id="cd19531">
    <property type="entry name" value="LCL_NRPS-like"/>
    <property type="match status" value="1"/>
</dbReference>
<dbReference type="Pfam" id="PF00668">
    <property type="entry name" value="Condensation"/>
    <property type="match status" value="2"/>
</dbReference>
<dbReference type="GO" id="GO:0005829">
    <property type="term" value="C:cytosol"/>
    <property type="evidence" value="ECO:0007669"/>
    <property type="project" value="TreeGrafter"/>
</dbReference>
<dbReference type="SUPFAM" id="SSF47336">
    <property type="entry name" value="ACP-like"/>
    <property type="match status" value="1"/>
</dbReference>
<dbReference type="InterPro" id="IPR010071">
    <property type="entry name" value="AA_adenyl_dom"/>
</dbReference>
<dbReference type="Gene3D" id="3.30.300.30">
    <property type="match status" value="2"/>
</dbReference>
<evidence type="ECO:0000313" key="9">
    <source>
        <dbReference type="Proteomes" id="UP000072421"/>
    </source>
</evidence>
<dbReference type="GO" id="GO:0031177">
    <property type="term" value="F:phosphopantetheine binding"/>
    <property type="evidence" value="ECO:0007669"/>
    <property type="project" value="InterPro"/>
</dbReference>
<protein>
    <submittedName>
        <fullName evidence="8">Non-ribosomal peptide synthase TIGR01720 domain protein</fullName>
    </submittedName>
</protein>
<dbReference type="CDD" id="cd19543">
    <property type="entry name" value="DCL_NRPS"/>
    <property type="match status" value="1"/>
</dbReference>
<evidence type="ECO:0000313" key="8">
    <source>
        <dbReference type="EMBL" id="AMO93236.1"/>
    </source>
</evidence>
<dbReference type="OrthoDB" id="6297021at2"/>
<dbReference type="InterPro" id="IPR025110">
    <property type="entry name" value="AMP-bd_C"/>
</dbReference>
<dbReference type="InterPro" id="IPR000873">
    <property type="entry name" value="AMP-dep_synth/lig_dom"/>
</dbReference>
<dbReference type="SMART" id="SM00823">
    <property type="entry name" value="PKS_PP"/>
    <property type="match status" value="1"/>
</dbReference>
<evidence type="ECO:0000256" key="6">
    <source>
        <dbReference type="SAM" id="MobiDB-lite"/>
    </source>
</evidence>
<dbReference type="InterPro" id="IPR020845">
    <property type="entry name" value="AMP-binding_CS"/>
</dbReference>
<dbReference type="FunFam" id="1.10.1200.10:FF:000005">
    <property type="entry name" value="Nonribosomal peptide synthetase 1"/>
    <property type="match status" value="1"/>
</dbReference>
<dbReference type="FunFam" id="3.30.559.10:FF:000012">
    <property type="entry name" value="Non-ribosomal peptide synthetase"/>
    <property type="match status" value="1"/>
</dbReference>
<dbReference type="SUPFAM" id="SSF56801">
    <property type="entry name" value="Acetyl-CoA synthetase-like"/>
    <property type="match status" value="2"/>
</dbReference>
<dbReference type="InterPro" id="IPR010060">
    <property type="entry name" value="NRPS_synth"/>
</dbReference>
<dbReference type="GO" id="GO:0003824">
    <property type="term" value="F:catalytic activity"/>
    <property type="evidence" value="ECO:0007669"/>
    <property type="project" value="InterPro"/>
</dbReference>
<dbReference type="FunFam" id="2.30.38.10:FF:000001">
    <property type="entry name" value="Non-ribosomal peptide synthetase PvdI"/>
    <property type="match status" value="2"/>
</dbReference>
<reference evidence="8 9" key="1">
    <citation type="submission" date="2015-11" db="EMBL/GenBank/DDBJ databases">
        <title>Exploring the genomic traits of fungus-feeding bacterial genus Collimonas.</title>
        <authorList>
            <person name="Song C."/>
            <person name="Schmidt R."/>
            <person name="de Jager V."/>
            <person name="Krzyzanowska D."/>
            <person name="Jongedijk E."/>
            <person name="Cankar K."/>
            <person name="Beekwilder J."/>
            <person name="van Veen A."/>
            <person name="de Boer W."/>
            <person name="van Veen J.A."/>
            <person name="Garbeva P."/>
        </authorList>
    </citation>
    <scope>NUCLEOTIDE SEQUENCE [LARGE SCALE GENOMIC DNA]</scope>
    <source>
        <strain evidence="8 9">Ter6</strain>
    </source>
</reference>
<dbReference type="GO" id="GO:0043041">
    <property type="term" value="P:amino acid activation for nonribosomal peptide biosynthetic process"/>
    <property type="evidence" value="ECO:0007669"/>
    <property type="project" value="TreeGrafter"/>
</dbReference>
<feature type="region of interest" description="Disordered" evidence="6">
    <location>
        <begin position="1208"/>
        <end position="1228"/>
    </location>
</feature>
<dbReference type="InterPro" id="IPR009081">
    <property type="entry name" value="PP-bd_ACP"/>
</dbReference>
<dbReference type="InterPro" id="IPR036736">
    <property type="entry name" value="ACP-like_sf"/>
</dbReference>
<evidence type="ECO:0000256" key="5">
    <source>
        <dbReference type="ARBA" id="ARBA00022737"/>
    </source>
</evidence>
<dbReference type="FunFam" id="3.30.300.30:FF:000010">
    <property type="entry name" value="Enterobactin synthetase component F"/>
    <property type="match status" value="1"/>
</dbReference>
<dbReference type="PROSITE" id="PS50075">
    <property type="entry name" value="CARRIER"/>
    <property type="match status" value="1"/>
</dbReference>
<evidence type="ECO:0000256" key="3">
    <source>
        <dbReference type="ARBA" id="ARBA00022450"/>
    </source>
</evidence>
<dbReference type="InterPro" id="IPR006162">
    <property type="entry name" value="Ppantetheine_attach_site"/>
</dbReference>
<gene>
    <name evidence="8" type="ORF">CFter6_0507</name>
</gene>
<dbReference type="Gene3D" id="2.30.38.10">
    <property type="entry name" value="Luciferase, Domain 3"/>
    <property type="match status" value="2"/>
</dbReference>
<dbReference type="PROSITE" id="PS00012">
    <property type="entry name" value="PHOSPHOPANTETHEINE"/>
    <property type="match status" value="1"/>
</dbReference>
<dbReference type="Pfam" id="PF00550">
    <property type="entry name" value="PP-binding"/>
    <property type="match status" value="1"/>
</dbReference>
<dbReference type="Gene3D" id="3.30.559.30">
    <property type="entry name" value="Nonribosomal peptide synthetase, condensation domain"/>
    <property type="match status" value="3"/>
</dbReference>
<dbReference type="InterPro" id="IPR045851">
    <property type="entry name" value="AMP-bd_C_sf"/>
</dbReference>
<dbReference type="SUPFAM" id="SSF52777">
    <property type="entry name" value="CoA-dependent acyltransferases"/>
    <property type="match status" value="5"/>
</dbReference>
<dbReference type="FunFam" id="3.40.50.980:FF:000001">
    <property type="entry name" value="Non-ribosomal peptide synthetase"/>
    <property type="match status" value="2"/>
</dbReference>
<proteinExistence type="inferred from homology"/>
<dbReference type="InterPro" id="IPR020806">
    <property type="entry name" value="PKS_PP-bd"/>
</dbReference>
<evidence type="ECO:0000256" key="1">
    <source>
        <dbReference type="ARBA" id="ARBA00001957"/>
    </source>
</evidence>
<evidence type="ECO:0000259" key="7">
    <source>
        <dbReference type="PROSITE" id="PS50075"/>
    </source>
</evidence>
<evidence type="ECO:0000256" key="4">
    <source>
        <dbReference type="ARBA" id="ARBA00022553"/>
    </source>
</evidence>
<dbReference type="PANTHER" id="PTHR45527">
    <property type="entry name" value="NONRIBOSOMAL PEPTIDE SYNTHETASE"/>
    <property type="match status" value="1"/>
</dbReference>
<dbReference type="PANTHER" id="PTHR45527:SF1">
    <property type="entry name" value="FATTY ACID SYNTHASE"/>
    <property type="match status" value="1"/>
</dbReference>
<accession>A0A127P5Y8</accession>
<keyword evidence="4" id="KW-0597">Phosphoprotein</keyword>
<dbReference type="CDD" id="cd05930">
    <property type="entry name" value="A_NRPS"/>
    <property type="match status" value="1"/>
</dbReference>
<dbReference type="GO" id="GO:0044550">
    <property type="term" value="P:secondary metabolite biosynthetic process"/>
    <property type="evidence" value="ECO:0007669"/>
    <property type="project" value="UniProtKB-ARBA"/>
</dbReference>
<dbReference type="Gene3D" id="3.30.559.10">
    <property type="entry name" value="Chloramphenicol acetyltransferase-like domain"/>
    <property type="match status" value="2"/>
</dbReference>
<keyword evidence="5" id="KW-0677">Repeat</keyword>
<sequence>MALKAIKEQLRGVPGLGLGWGLLRHVSARPELQGQGAPQIGFNYLGRFAAGGGDWAFAEESQELGGQDASLPLAHVLEINALTLDGPDGPHLSANWSWASGVLQESDVRELAQGWQQALQAIVRYAQQTGAGGHTPSDFALVQISQQHIEQLELRYGALEEVLPLTPLQEGLLFHALYDRVQAGQQEQVVDAYQIQQVLELDSAIDEVVLRAALHALLRRHGQLRACFVQQEGQALQVIAALDEQQLQRSFQSHDLEPLGQAQALQELLQAERARRFDLADAQPLGLLRFTLVRLGQQSYRLILSCHHMLLDGWSMPLLLQELLQLYASRGDDGALRAPLPYRHYMQWLAGQDRLSAMAAWREALHGLEGPSLVAPPLLAKAPPREYVWALKSELSQALQQQARSQGLTLNTLMQGAWAILLGCLSGSEDVVFGVTVAGRPAELAGAESMLGLFINTVPLRVRLQGQERLGEMLARVQDGQSRLMAHAHLGLSEIQALAGLGSLFDTLVVFENYPVDREALSRAAAGLKIGAVSTHDAVHYPLSLVVVPGPRLSLRLGYRAELFEEATVARMAGQLERILCAMVSDVQQPIGGIELLDEAERDQILVQWNDTAREVQEQTLVELFEAQVEATPQAVALVCGEQELSYGELNARANRLAHVLIARGVGPEDIVGLCLERSVEMVVSLLGILKAGAAYLPLDPAYPAQRLSAMLEDAQPLCLITRGALVAELSGAGRDAVSMLLWEDEVLQVQMQEAAQSDPAEHERVRPLGPHSPAYVIYTSGSTGKPKGVVGPHHAIVNRLKWFDAVHAHAAQVPVLTKSSLSFIDGTTELFGPLLQGRTVLLADSATTRSAIELARLIQEHRLQAVTLVPSLLDALMGQAVESDLSSCSLWITSGEAVSRQQAAAFKQLLPSARLLNFYGSSEASGDSLWAECDADLVPIGRPIWNTQVYVLDASLSAVPIGVAGELYIAGAGLARGYLRRPGLTAERFVACAHGQPGTRMYRTGDLARWREDGQLEYLGRVDQQVKIRGHRIESGEIEAVLAQHDGVAQAVVVAREDIAGDKRLVAYVVARPDAQETGELTPQQLRAGLATQLPEYMVPAAIVMLERLPLNANGKVDRRTLPAPQWQGALEHVAARSPLEEIVLSAFVQVLDMPAQQVIGIEDNFFELGGHSLLATRLVSRLREMLGVELAVRSVFEAPTVRELAQQVSQSHDQGEGPPPLKAQPREQLGQGLEQSFALSFAQERLWFLDQLGAQQAQYNMPVAMRLQGCLDEAALVHAVQQLVQRHEVLRSRIEQHEGVARQVIQPWLEVPVQLEDLSELPVGEGQAKAQWLAQDEARMPFDLARGPLLRVRLVKLGAQEYVGLLTLHHIVSDGWSMGVLVRELGALYAQAVGGGDGELAPLSVQYADYAMWQRGWLQGDVLQRQLGYWRQHLGEAPALLELPADRPRPGAQSFVGSSVDLVIPAALTAGLKRLSQRHGTTLFMTLLGGWSMLLARLSAQHDVVIGTPVANRQRSEIESLIGFFVNTLALRIQIEDNPSVGELLSRIKAIALDAYAHQDIPFEQVVEALQPRRSMSHNPVFQVMMVLHNTPNEQILTLPGLSLQGLPLPSTTTNFDLSMSLTETGEVIRGSLGYASDLYDQSTIERWAGHFQVLLQGLLGDEQQRISEIALLNSTERHQLLVEFNDTAVEYPRDKLIHELFEEQVERQPDATALVYEELSLTYQELNRRANQVAHHLIALGVKPDDRVAICMERSLGMIVGLLGILKAGAAYVPLDPSYPEERLAYMLQDSAPIALLAQAELQVHMVQTGAPVLLLDAKGQADITAYQPLYNPKPADLGLKARHLANVIYTSGSTGQPKGIMVEHSNVIQLVINEPCVPIDPEDCVVYCANPAFDASTWEIWISLLNGARLLIIPNATLLNSDEFGQALISHNATILQLTAGLFTQYSDALGDVFSTMKYLLFGGDKADVNVVARFFAKSAPRHLLHTYGPTESVAFAITHEVSAASSKVLPIGRPIANTQIYILDAQGQPVPLGVAGEIHIGGAGVARGYLNRPELTAERFIADPFSIAPQSRMYKTGDLGRYFPNGDIEFLGRNDQQVKIRGFRIEPGEIEAKLGRAKAYEKRWCWLERMCQATSAWWLMLWHRRNRGKSKHWTWRLCATRWRSSCRTTWCRRPSCSSRHCR</sequence>
<dbReference type="EMBL" id="CP013232">
    <property type="protein sequence ID" value="AMO93236.1"/>
    <property type="molecule type" value="Genomic_DNA"/>
</dbReference>
<dbReference type="FunFam" id="3.40.50.12780:FF:000012">
    <property type="entry name" value="Non-ribosomal peptide synthetase"/>
    <property type="match status" value="2"/>
</dbReference>
<comment type="similarity">
    <text evidence="2">Belongs to the ATP-dependent AMP-binding enzyme family.</text>
</comment>
<dbReference type="InterPro" id="IPR023213">
    <property type="entry name" value="CAT-like_dom_sf"/>
</dbReference>
<dbReference type="Pfam" id="PF00501">
    <property type="entry name" value="AMP-binding"/>
    <property type="match status" value="2"/>
</dbReference>
<name>A0A127P5Y8_9BURK</name>
<evidence type="ECO:0000256" key="2">
    <source>
        <dbReference type="ARBA" id="ARBA00006432"/>
    </source>
</evidence>
<dbReference type="NCBIfam" id="TIGR01733">
    <property type="entry name" value="AA-adenyl-dom"/>
    <property type="match status" value="2"/>
</dbReference>
<dbReference type="InterPro" id="IPR001242">
    <property type="entry name" value="Condensation_dom"/>
</dbReference>
<comment type="cofactor">
    <cofactor evidence="1">
        <name>pantetheine 4'-phosphate</name>
        <dbReference type="ChEBI" id="CHEBI:47942"/>
    </cofactor>
</comment>
<dbReference type="Proteomes" id="UP000072421">
    <property type="component" value="Chromosome"/>
</dbReference>
<dbReference type="CDD" id="cd12117">
    <property type="entry name" value="A_NRPS_Srf_like"/>
    <property type="match status" value="1"/>
</dbReference>
<feature type="domain" description="Carrier" evidence="7">
    <location>
        <begin position="1139"/>
        <end position="1214"/>
    </location>
</feature>